<dbReference type="OrthoDB" id="4159154at2759"/>
<dbReference type="EMBL" id="KZ679011">
    <property type="protein sequence ID" value="PSS18335.1"/>
    <property type="molecule type" value="Genomic_DNA"/>
</dbReference>
<gene>
    <name evidence="3" type="ORF">M430DRAFT_75514</name>
</gene>
<dbReference type="Pfam" id="PF06687">
    <property type="entry name" value="SUR7"/>
    <property type="match status" value="1"/>
</dbReference>
<dbReference type="RefSeq" id="XP_024720687.1">
    <property type="nucleotide sequence ID" value="XM_024869551.1"/>
</dbReference>
<feature type="transmembrane region" description="Helical" evidence="1">
    <location>
        <begin position="186"/>
        <end position="208"/>
    </location>
</feature>
<evidence type="ECO:0000313" key="4">
    <source>
        <dbReference type="Proteomes" id="UP000241818"/>
    </source>
</evidence>
<feature type="chain" id="PRO_5015619463" evidence="2">
    <location>
        <begin position="19"/>
        <end position="281"/>
    </location>
</feature>
<protein>
    <submittedName>
        <fullName evidence="3">Uncharacterized protein</fullName>
    </submittedName>
</protein>
<organism evidence="3 4">
    <name type="scientific">Amorphotheca resinae ATCC 22711</name>
    <dbReference type="NCBI Taxonomy" id="857342"/>
    <lineage>
        <taxon>Eukaryota</taxon>
        <taxon>Fungi</taxon>
        <taxon>Dikarya</taxon>
        <taxon>Ascomycota</taxon>
        <taxon>Pezizomycotina</taxon>
        <taxon>Leotiomycetes</taxon>
        <taxon>Helotiales</taxon>
        <taxon>Amorphothecaceae</taxon>
        <taxon>Amorphotheca</taxon>
    </lineage>
</organism>
<keyword evidence="2" id="KW-0732">Signal</keyword>
<proteinExistence type="predicted"/>
<sequence length="281" mass="30062">RISTLFPLLCACAALVLSIFCLFAGHKPGFLEEYHIITLNTSTLGHNIIPTTAPSSGSTPSLGSIFGSIARDFHSSIGGEIGSDLNSVIGHVTDQLAAELGIQQWYSMHLMGMCEGTYSPDATTPGTQLNVSSCTKPTAMYHFDISDQLSKELQLGKLHFDLSAIGWPSDIQNGLNNLSTALDTLFVLYTVGATATGLVILGTLITLVTPTSRFALFYNWGLISLSFLSLLIASAVITIVQIKAVGLINRYGNEIGVYAYKGNKYMFLTWAAVVVMLLAGV</sequence>
<evidence type="ECO:0000256" key="2">
    <source>
        <dbReference type="SAM" id="SignalP"/>
    </source>
</evidence>
<keyword evidence="1" id="KW-0812">Transmembrane</keyword>
<keyword evidence="1" id="KW-1133">Transmembrane helix</keyword>
<feature type="transmembrane region" description="Helical" evidence="1">
    <location>
        <begin position="262"/>
        <end position="280"/>
    </location>
</feature>
<feature type="non-terminal residue" evidence="3">
    <location>
        <position position="281"/>
    </location>
</feature>
<evidence type="ECO:0000256" key="1">
    <source>
        <dbReference type="SAM" id="Phobius"/>
    </source>
</evidence>
<feature type="transmembrane region" description="Helical" evidence="1">
    <location>
        <begin position="220"/>
        <end position="242"/>
    </location>
</feature>
<dbReference type="InterPro" id="IPR009571">
    <property type="entry name" value="SUR7/Rim9-like_fungi"/>
</dbReference>
<dbReference type="PANTHER" id="PTHR28019:SF7">
    <property type="entry name" value="SUR7 PROTEIN"/>
    <property type="match status" value="1"/>
</dbReference>
<reference evidence="3 4" key="1">
    <citation type="journal article" date="2018" name="New Phytol.">
        <title>Comparative genomics and transcriptomics depict ericoid mycorrhizal fungi as versatile saprotrophs and plant mutualists.</title>
        <authorList>
            <person name="Martino E."/>
            <person name="Morin E."/>
            <person name="Grelet G.A."/>
            <person name="Kuo A."/>
            <person name="Kohler A."/>
            <person name="Daghino S."/>
            <person name="Barry K.W."/>
            <person name="Cichocki N."/>
            <person name="Clum A."/>
            <person name="Dockter R.B."/>
            <person name="Hainaut M."/>
            <person name="Kuo R.C."/>
            <person name="LaButti K."/>
            <person name="Lindahl B.D."/>
            <person name="Lindquist E.A."/>
            <person name="Lipzen A."/>
            <person name="Khouja H.R."/>
            <person name="Magnuson J."/>
            <person name="Murat C."/>
            <person name="Ohm R.A."/>
            <person name="Singer S.W."/>
            <person name="Spatafora J.W."/>
            <person name="Wang M."/>
            <person name="Veneault-Fourrey C."/>
            <person name="Henrissat B."/>
            <person name="Grigoriev I.V."/>
            <person name="Martin F.M."/>
            <person name="Perotto S."/>
        </authorList>
    </citation>
    <scope>NUCLEOTIDE SEQUENCE [LARGE SCALE GENOMIC DNA]</scope>
    <source>
        <strain evidence="3 4">ATCC 22711</strain>
    </source>
</reference>
<dbReference type="Proteomes" id="UP000241818">
    <property type="component" value="Unassembled WGS sequence"/>
</dbReference>
<feature type="non-terminal residue" evidence="3">
    <location>
        <position position="1"/>
    </location>
</feature>
<dbReference type="AlphaFoldDB" id="A0A2T3B1A3"/>
<feature type="signal peptide" evidence="2">
    <location>
        <begin position="1"/>
        <end position="18"/>
    </location>
</feature>
<dbReference type="InterPro" id="IPR052413">
    <property type="entry name" value="SUR7_domain"/>
</dbReference>
<dbReference type="PANTHER" id="PTHR28019">
    <property type="entry name" value="CELL MEMBRANE PROTEIN YLR413W-RELATED"/>
    <property type="match status" value="1"/>
</dbReference>
<dbReference type="GO" id="GO:0005886">
    <property type="term" value="C:plasma membrane"/>
    <property type="evidence" value="ECO:0007669"/>
    <property type="project" value="InterPro"/>
</dbReference>
<dbReference type="GeneID" id="36577632"/>
<keyword evidence="4" id="KW-1185">Reference proteome</keyword>
<name>A0A2T3B1A3_AMORE</name>
<evidence type="ECO:0000313" key="3">
    <source>
        <dbReference type="EMBL" id="PSS18335.1"/>
    </source>
</evidence>
<dbReference type="GO" id="GO:0031505">
    <property type="term" value="P:fungal-type cell wall organization"/>
    <property type="evidence" value="ECO:0007669"/>
    <property type="project" value="TreeGrafter"/>
</dbReference>
<keyword evidence="1" id="KW-0472">Membrane</keyword>
<dbReference type="GO" id="GO:0051285">
    <property type="term" value="C:cell cortex of cell tip"/>
    <property type="evidence" value="ECO:0007669"/>
    <property type="project" value="TreeGrafter"/>
</dbReference>
<accession>A0A2T3B1A3</accession>
<dbReference type="InParanoid" id="A0A2T3B1A3"/>